<keyword evidence="2" id="KW-1185">Reference proteome</keyword>
<dbReference type="InterPro" id="IPR018775">
    <property type="entry name" value="RlaP"/>
</dbReference>
<dbReference type="AlphaFoldDB" id="A0A7W9SMF8"/>
<organism evidence="1 2">
    <name type="scientific">Armatimonas rosea</name>
    <dbReference type="NCBI Taxonomy" id="685828"/>
    <lineage>
        <taxon>Bacteria</taxon>
        <taxon>Bacillati</taxon>
        <taxon>Armatimonadota</taxon>
        <taxon>Armatimonadia</taxon>
        <taxon>Armatimonadales</taxon>
        <taxon>Armatimonadaceae</taxon>
        <taxon>Armatimonas</taxon>
    </lineage>
</organism>
<dbReference type="GO" id="GO:0016740">
    <property type="term" value="F:transferase activity"/>
    <property type="evidence" value="ECO:0007669"/>
    <property type="project" value="UniProtKB-KW"/>
</dbReference>
<sequence length="301" mass="34465">MASTVERLAQRKLISPPKWLPGCVAYETIMGSMAYGVSSDSSDMDVYGFCVPPKDDVFPHLRGEIPGFGRQLQRFEQFQQHHIEDKDALAGKGREYDLTIFSLVKFFQLAMENNPNIVDSLFTPRECVLHCNTIGERVRERRRIFLHKGAWHKFKGYAYAQVHKMETKTPQEGSKRAQNVDEFGFDVKFAYHVIRLLDEIEQILTLGDLDLQRDRERMKAIRRGEWTLEQVKEFFVTKEKELESAYTASKLPHGPDEAAIKTLLLECLEAHYGSLESAISLPNQERALLAQIKALCEKAGV</sequence>
<name>A0A7W9SMF8_ARMRO</name>
<evidence type="ECO:0000313" key="2">
    <source>
        <dbReference type="Proteomes" id="UP000520814"/>
    </source>
</evidence>
<dbReference type="RefSeq" id="WP_184192165.1">
    <property type="nucleotide sequence ID" value="NZ_JACHGW010000001.1"/>
</dbReference>
<evidence type="ECO:0000313" key="1">
    <source>
        <dbReference type="EMBL" id="MBB6048523.1"/>
    </source>
</evidence>
<dbReference type="PANTHER" id="PTHR34817:SF1">
    <property type="entry name" value="NUCLEOTIDYLTRANSFERASE"/>
    <property type="match status" value="1"/>
</dbReference>
<reference evidence="1 2" key="1">
    <citation type="submission" date="2020-08" db="EMBL/GenBank/DDBJ databases">
        <title>Genomic Encyclopedia of Type Strains, Phase IV (KMG-IV): sequencing the most valuable type-strain genomes for metagenomic binning, comparative biology and taxonomic classification.</title>
        <authorList>
            <person name="Goeker M."/>
        </authorList>
    </citation>
    <scope>NUCLEOTIDE SEQUENCE [LARGE SCALE GENOMIC DNA]</scope>
    <source>
        <strain evidence="1 2">DSM 23562</strain>
    </source>
</reference>
<dbReference type="Pfam" id="PF10127">
    <property type="entry name" value="RlaP"/>
    <property type="match status" value="1"/>
</dbReference>
<accession>A0A7W9SMF8</accession>
<proteinExistence type="predicted"/>
<protein>
    <submittedName>
        <fullName evidence="1">Putative nucleotidyltransferase</fullName>
    </submittedName>
</protein>
<dbReference type="EMBL" id="JACHGW010000001">
    <property type="protein sequence ID" value="MBB6048523.1"/>
    <property type="molecule type" value="Genomic_DNA"/>
</dbReference>
<comment type="caution">
    <text evidence="1">The sequence shown here is derived from an EMBL/GenBank/DDBJ whole genome shotgun (WGS) entry which is preliminary data.</text>
</comment>
<dbReference type="PANTHER" id="PTHR34817">
    <property type="entry name" value="NUCLEOTIDYLTRANSFERASE"/>
    <property type="match status" value="1"/>
</dbReference>
<gene>
    <name evidence="1" type="ORF">HNQ39_000285</name>
</gene>
<dbReference type="Proteomes" id="UP000520814">
    <property type="component" value="Unassembled WGS sequence"/>
</dbReference>
<keyword evidence="1" id="KW-0808">Transferase</keyword>